<protein>
    <submittedName>
        <fullName evidence="1">Uncharacterized protein</fullName>
    </submittedName>
</protein>
<keyword evidence="2" id="KW-1185">Reference proteome</keyword>
<gene>
    <name evidence="1" type="ORF">FWK35_00006474</name>
</gene>
<dbReference type="Proteomes" id="UP000478052">
    <property type="component" value="Unassembled WGS sequence"/>
</dbReference>
<comment type="caution">
    <text evidence="1">The sequence shown here is derived from an EMBL/GenBank/DDBJ whole genome shotgun (WGS) entry which is preliminary data.</text>
</comment>
<dbReference type="EMBL" id="VUJU01000873">
    <property type="protein sequence ID" value="KAF0767903.1"/>
    <property type="molecule type" value="Genomic_DNA"/>
</dbReference>
<evidence type="ECO:0000313" key="1">
    <source>
        <dbReference type="EMBL" id="KAF0767903.1"/>
    </source>
</evidence>
<dbReference type="PANTHER" id="PTHR33426:SF32">
    <property type="match status" value="1"/>
</dbReference>
<sequence>MLRQNHLDCRTYICIIIQWFKLVVLNRGDMSPKKLFLIRVTQCLILAVKGDMNKKRLRITMSTLKKSRRRHNRVAVAIPVRPPVSHQRADLIEPVVAPFAPVRFFARVRPPVHHQRAALAERLVAPVAPVRFFAGVRAPVRVQHALLAERPVAQVAPVRFFAGVRAPVRRQRALLGEPLAAPVAPVRFFAGVRPPVRRQRTRLVERPAARTAPVRGFARVRAPVHRQPAVRAERLVAPVAPVRFFVLRVRGPTVHRRVPLAAERFAALDSRTSLRGHVRPPVRLQMSAAAKIFRAHVAPIR</sequence>
<evidence type="ECO:0000313" key="2">
    <source>
        <dbReference type="Proteomes" id="UP000478052"/>
    </source>
</evidence>
<name>A0A6G0ZB40_APHCR</name>
<accession>A0A6G0ZB40</accession>
<reference evidence="1 2" key="1">
    <citation type="submission" date="2019-08" db="EMBL/GenBank/DDBJ databases">
        <title>Whole genome of Aphis craccivora.</title>
        <authorList>
            <person name="Voronova N.V."/>
            <person name="Shulinski R.S."/>
            <person name="Bandarenka Y.V."/>
            <person name="Zhorov D.G."/>
            <person name="Warner D."/>
        </authorList>
    </citation>
    <scope>NUCLEOTIDE SEQUENCE [LARGE SCALE GENOMIC DNA]</scope>
    <source>
        <strain evidence="1">180601</strain>
        <tissue evidence="1">Whole Body</tissue>
    </source>
</reference>
<organism evidence="1 2">
    <name type="scientific">Aphis craccivora</name>
    <name type="common">Cowpea aphid</name>
    <dbReference type="NCBI Taxonomy" id="307492"/>
    <lineage>
        <taxon>Eukaryota</taxon>
        <taxon>Metazoa</taxon>
        <taxon>Ecdysozoa</taxon>
        <taxon>Arthropoda</taxon>
        <taxon>Hexapoda</taxon>
        <taxon>Insecta</taxon>
        <taxon>Pterygota</taxon>
        <taxon>Neoptera</taxon>
        <taxon>Paraneoptera</taxon>
        <taxon>Hemiptera</taxon>
        <taxon>Sternorrhyncha</taxon>
        <taxon>Aphidomorpha</taxon>
        <taxon>Aphidoidea</taxon>
        <taxon>Aphididae</taxon>
        <taxon>Aphidini</taxon>
        <taxon>Aphis</taxon>
        <taxon>Aphis</taxon>
    </lineage>
</organism>
<proteinExistence type="predicted"/>
<dbReference type="PANTHER" id="PTHR33426">
    <property type="entry name" value="C2H2-TYPE DOMAIN-CONTAINING PROTEIN"/>
    <property type="match status" value="1"/>
</dbReference>
<dbReference type="AlphaFoldDB" id="A0A6G0ZB40"/>